<name>A0A2N1NZ90_9GLOM</name>
<proteinExistence type="predicted"/>
<evidence type="ECO:0000313" key="2">
    <source>
        <dbReference type="Proteomes" id="UP000233469"/>
    </source>
</evidence>
<dbReference type="VEuPathDB" id="FungiDB:FUN_013457"/>
<evidence type="ECO:0000313" key="1">
    <source>
        <dbReference type="EMBL" id="PKK79240.1"/>
    </source>
</evidence>
<gene>
    <name evidence="1" type="ORF">RhiirC2_727820</name>
</gene>
<organism evidence="1 2">
    <name type="scientific">Rhizophagus irregularis</name>
    <dbReference type="NCBI Taxonomy" id="588596"/>
    <lineage>
        <taxon>Eukaryota</taxon>
        <taxon>Fungi</taxon>
        <taxon>Fungi incertae sedis</taxon>
        <taxon>Mucoromycota</taxon>
        <taxon>Glomeromycotina</taxon>
        <taxon>Glomeromycetes</taxon>
        <taxon>Glomerales</taxon>
        <taxon>Glomeraceae</taxon>
        <taxon>Rhizophagus</taxon>
    </lineage>
</organism>
<reference evidence="1 2" key="1">
    <citation type="submission" date="2016-04" db="EMBL/GenBank/DDBJ databases">
        <title>Genome analyses suggest a sexual origin of heterokaryosis in a supposedly ancient asexual fungus.</title>
        <authorList>
            <person name="Ropars J."/>
            <person name="Sedzielewska K."/>
            <person name="Noel J."/>
            <person name="Charron P."/>
            <person name="Farinelli L."/>
            <person name="Marton T."/>
            <person name="Kruger M."/>
            <person name="Pelin A."/>
            <person name="Brachmann A."/>
            <person name="Corradi N."/>
        </authorList>
    </citation>
    <scope>NUCLEOTIDE SEQUENCE [LARGE SCALE GENOMIC DNA]</scope>
    <source>
        <strain evidence="1 2">C2</strain>
    </source>
</reference>
<dbReference type="AlphaFoldDB" id="A0A2N1NZ90"/>
<reference evidence="1 2" key="2">
    <citation type="submission" date="2017-10" db="EMBL/GenBank/DDBJ databases">
        <title>Extensive intraspecific genome diversity in a model arbuscular mycorrhizal fungus.</title>
        <authorList>
            <person name="Chen E.C.H."/>
            <person name="Morin E."/>
            <person name="Baudet D."/>
            <person name="Noel J."/>
            <person name="Ndikumana S."/>
            <person name="Charron P."/>
            <person name="St-Onge C."/>
            <person name="Giorgi J."/>
            <person name="Grigoriev I.V."/>
            <person name="Roux C."/>
            <person name="Martin F.M."/>
            <person name="Corradi N."/>
        </authorList>
    </citation>
    <scope>NUCLEOTIDE SEQUENCE [LARGE SCALE GENOMIC DNA]</scope>
    <source>
        <strain evidence="1 2">C2</strain>
    </source>
</reference>
<dbReference type="Proteomes" id="UP000233469">
    <property type="component" value="Unassembled WGS sequence"/>
</dbReference>
<dbReference type="EMBL" id="LLXL01000052">
    <property type="protein sequence ID" value="PKK79240.1"/>
    <property type="molecule type" value="Genomic_DNA"/>
</dbReference>
<feature type="non-terminal residue" evidence="1">
    <location>
        <position position="78"/>
    </location>
</feature>
<sequence length="78" mass="8930">MAPTYYPKEKTVMINNNNSVDIELSPQPNSVTSLNESIIQSEYETKAFDYTLEVPTSKYIIIKTHLVIIYPGIMYGRI</sequence>
<comment type="caution">
    <text evidence="1">The sequence shown here is derived from an EMBL/GenBank/DDBJ whole genome shotgun (WGS) entry which is preliminary data.</text>
</comment>
<accession>A0A2N1NZ90</accession>
<protein>
    <submittedName>
        <fullName evidence="1">Uncharacterized protein</fullName>
    </submittedName>
</protein>